<dbReference type="InterPro" id="IPR025496">
    <property type="entry name" value="DUF4387"/>
</dbReference>
<proteinExistence type="predicted"/>
<dbReference type="STRING" id="1121432.SAMN02745219_01791"/>
<organism evidence="2 3">
    <name type="scientific">Desulfofundulus thermosubterraneus DSM 16057</name>
    <dbReference type="NCBI Taxonomy" id="1121432"/>
    <lineage>
        <taxon>Bacteria</taxon>
        <taxon>Bacillati</taxon>
        <taxon>Bacillota</taxon>
        <taxon>Clostridia</taxon>
        <taxon>Eubacteriales</taxon>
        <taxon>Peptococcaceae</taxon>
        <taxon>Desulfofundulus</taxon>
    </lineage>
</organism>
<evidence type="ECO:0000313" key="3">
    <source>
        <dbReference type="Proteomes" id="UP000184529"/>
    </source>
</evidence>
<dbReference type="Proteomes" id="UP000184529">
    <property type="component" value="Unassembled WGS sequence"/>
</dbReference>
<sequence>MKTVKLVDLAKTIRSKNAGVDKITFDIIFREKEDYELVKNSGVISKENIAKLYGIDESRISDFVAFDPACAIKFTIYRTRPSGSPGNGDIFGGRPKVCRKAGGLRALQVCGRKAGFADRPGAV</sequence>
<dbReference type="OrthoDB" id="9796125at2"/>
<protein>
    <recommendedName>
        <fullName evidence="1">DUF4387 domain-containing protein</fullName>
    </recommendedName>
</protein>
<dbReference type="Pfam" id="PF14330">
    <property type="entry name" value="DUF4387"/>
    <property type="match status" value="1"/>
</dbReference>
<keyword evidence="3" id="KW-1185">Reference proteome</keyword>
<gene>
    <name evidence="2" type="ORF">SAMN02745219_01791</name>
</gene>
<evidence type="ECO:0000313" key="2">
    <source>
        <dbReference type="EMBL" id="SHJ12228.1"/>
    </source>
</evidence>
<accession>A0A1M6GQQ7</accession>
<feature type="domain" description="DUF4387" evidence="1">
    <location>
        <begin position="6"/>
        <end position="94"/>
    </location>
</feature>
<reference evidence="3" key="1">
    <citation type="submission" date="2016-11" db="EMBL/GenBank/DDBJ databases">
        <authorList>
            <person name="Varghese N."/>
            <person name="Submissions S."/>
        </authorList>
    </citation>
    <scope>NUCLEOTIDE SEQUENCE [LARGE SCALE GENOMIC DNA]</scope>
    <source>
        <strain evidence="3">DSM 16057</strain>
    </source>
</reference>
<dbReference type="EMBL" id="FQZM01000020">
    <property type="protein sequence ID" value="SHJ12228.1"/>
    <property type="molecule type" value="Genomic_DNA"/>
</dbReference>
<evidence type="ECO:0000259" key="1">
    <source>
        <dbReference type="Pfam" id="PF14330"/>
    </source>
</evidence>
<dbReference type="RefSeq" id="WP_072868987.1">
    <property type="nucleotide sequence ID" value="NZ_FQZM01000020.1"/>
</dbReference>
<dbReference type="AlphaFoldDB" id="A0A1M6GQQ7"/>
<name>A0A1M6GQQ7_9FIRM</name>